<evidence type="ECO:0000313" key="2">
    <source>
        <dbReference type="Proteomes" id="UP000686327"/>
    </source>
</evidence>
<organism evidence="1 2">
    <name type="scientific">Cedecea davisae</name>
    <dbReference type="NCBI Taxonomy" id="158484"/>
    <lineage>
        <taxon>Bacteria</taxon>
        <taxon>Pseudomonadati</taxon>
        <taxon>Pseudomonadota</taxon>
        <taxon>Gammaproteobacteria</taxon>
        <taxon>Enterobacterales</taxon>
        <taxon>Enterobacteriaceae</taxon>
        <taxon>Cedecea</taxon>
    </lineage>
</organism>
<sequence length="87" mass="9223">MAVSSLSQAASSGVIHFRGEIVEGGCQWAPASADVAVTCSQKGKPVTQTLALNSLNGITLYNDSTVQTRVQYLDAQHKLAVLQVTYQ</sequence>
<evidence type="ECO:0000313" key="1">
    <source>
        <dbReference type="EMBL" id="MBU4684032.1"/>
    </source>
</evidence>
<name>A0ABS6DLK2_9ENTR</name>
<accession>A0ABS6DLK2</accession>
<keyword evidence="2" id="KW-1185">Reference proteome</keyword>
<comment type="caution">
    <text evidence="1">The sequence shown here is derived from an EMBL/GenBank/DDBJ whole genome shotgun (WGS) entry which is preliminary data.</text>
</comment>
<reference evidence="1 2" key="1">
    <citation type="submission" date="2021-04" db="EMBL/GenBank/DDBJ databases">
        <authorList>
            <person name="Seiffert S.N."/>
        </authorList>
    </citation>
    <scope>NUCLEOTIDE SEQUENCE [LARGE SCALE GENOMIC DNA]</scope>
    <source>
        <strain evidence="1 2">1</strain>
    </source>
</reference>
<gene>
    <name evidence="1" type="ORF">KC222_18690</name>
</gene>
<proteinExistence type="predicted"/>
<protein>
    <recommendedName>
        <fullName evidence="3">Type 1 fimbrial protein</fullName>
    </recommendedName>
</protein>
<reference evidence="2" key="2">
    <citation type="submission" date="2023-07" db="EMBL/GenBank/DDBJ databases">
        <title>Cedecea davisae an AmpC producer and its therapeutic implications.</title>
        <authorList>
            <person name="Notter J."/>
        </authorList>
    </citation>
    <scope>NUCLEOTIDE SEQUENCE [LARGE SCALE GENOMIC DNA]</scope>
    <source>
        <strain evidence="2">1</strain>
    </source>
</reference>
<dbReference type="EMBL" id="JAGRYU010000035">
    <property type="protein sequence ID" value="MBU4684032.1"/>
    <property type="molecule type" value="Genomic_DNA"/>
</dbReference>
<dbReference type="Proteomes" id="UP000686327">
    <property type="component" value="Unassembled WGS sequence"/>
</dbReference>
<evidence type="ECO:0008006" key="3">
    <source>
        <dbReference type="Google" id="ProtNLM"/>
    </source>
</evidence>